<dbReference type="InterPro" id="IPR011990">
    <property type="entry name" value="TPR-like_helical_dom_sf"/>
</dbReference>
<organism evidence="3 4">
    <name type="scientific">Quercus suber</name>
    <name type="common">Cork oak</name>
    <dbReference type="NCBI Taxonomy" id="58331"/>
    <lineage>
        <taxon>Eukaryota</taxon>
        <taxon>Viridiplantae</taxon>
        <taxon>Streptophyta</taxon>
        <taxon>Embryophyta</taxon>
        <taxon>Tracheophyta</taxon>
        <taxon>Spermatophyta</taxon>
        <taxon>Magnoliopsida</taxon>
        <taxon>eudicotyledons</taxon>
        <taxon>Gunneridae</taxon>
        <taxon>Pentapetalae</taxon>
        <taxon>rosids</taxon>
        <taxon>fabids</taxon>
        <taxon>Fagales</taxon>
        <taxon>Fagaceae</taxon>
        <taxon>Quercus</taxon>
    </lineage>
</organism>
<dbReference type="PANTHER" id="PTHR47941">
    <property type="entry name" value="PENTATRICOPEPTIDE REPEAT-CONTAINING PROTEIN 3, MITOCHONDRIAL"/>
    <property type="match status" value="1"/>
</dbReference>
<proteinExistence type="inferred from homology"/>
<dbReference type="EMBL" id="PKMF04000166">
    <property type="protein sequence ID" value="KAK7845668.1"/>
    <property type="molecule type" value="Genomic_DNA"/>
</dbReference>
<accession>A0AAW0L596</accession>
<dbReference type="Pfam" id="PF13041">
    <property type="entry name" value="PPR_2"/>
    <property type="match status" value="1"/>
</dbReference>
<evidence type="ECO:0000256" key="1">
    <source>
        <dbReference type="ARBA" id="ARBA00007626"/>
    </source>
</evidence>
<dbReference type="AlphaFoldDB" id="A0AAW0L596"/>
<keyword evidence="2" id="KW-0677">Repeat</keyword>
<dbReference type="NCBIfam" id="TIGR00756">
    <property type="entry name" value="PPR"/>
    <property type="match status" value="1"/>
</dbReference>
<comment type="similarity">
    <text evidence="1">Belongs to the PPR family. P subfamily.</text>
</comment>
<protein>
    <submittedName>
        <fullName evidence="3">Pentatricopeptide repeat-containing protein</fullName>
    </submittedName>
</protein>
<comment type="caution">
    <text evidence="3">The sequence shown here is derived from an EMBL/GenBank/DDBJ whole genome shotgun (WGS) entry which is preliminary data.</text>
</comment>
<evidence type="ECO:0000313" key="3">
    <source>
        <dbReference type="EMBL" id="KAK7845668.1"/>
    </source>
</evidence>
<reference evidence="3 4" key="1">
    <citation type="journal article" date="2018" name="Sci. Data">
        <title>The draft genome sequence of cork oak.</title>
        <authorList>
            <person name="Ramos A.M."/>
            <person name="Usie A."/>
            <person name="Barbosa P."/>
            <person name="Barros P.M."/>
            <person name="Capote T."/>
            <person name="Chaves I."/>
            <person name="Simoes F."/>
            <person name="Abreu I."/>
            <person name="Carrasquinho I."/>
            <person name="Faro C."/>
            <person name="Guimaraes J.B."/>
            <person name="Mendonca D."/>
            <person name="Nobrega F."/>
            <person name="Rodrigues L."/>
            <person name="Saibo N.J.M."/>
            <person name="Varela M.C."/>
            <person name="Egas C."/>
            <person name="Matos J."/>
            <person name="Miguel C.M."/>
            <person name="Oliveira M.M."/>
            <person name="Ricardo C.P."/>
            <person name="Goncalves S."/>
        </authorList>
    </citation>
    <scope>NUCLEOTIDE SEQUENCE [LARGE SCALE GENOMIC DNA]</scope>
    <source>
        <strain evidence="4">cv. HL8</strain>
    </source>
</reference>
<dbReference type="InterPro" id="IPR002885">
    <property type="entry name" value="PPR_rpt"/>
</dbReference>
<dbReference type="Gene3D" id="1.25.40.10">
    <property type="entry name" value="Tetratricopeptide repeat domain"/>
    <property type="match status" value="1"/>
</dbReference>
<sequence>MDYSKVIRFLVKERKGFDALVVLNQMKVYGIKPDIVCYTTLLKGDFGKADGVFNELLVFGLVPDVCIYTVCVYGLCKQNSVEAGLTGEGEIMEACVLSEKTLDNLNCPRCEIFYEDCDLESLLLSFGSVLNFTETILAGLTHPVNCWNSGLELVNGESTMN</sequence>
<evidence type="ECO:0000313" key="4">
    <source>
        <dbReference type="Proteomes" id="UP000237347"/>
    </source>
</evidence>
<dbReference type="Proteomes" id="UP000237347">
    <property type="component" value="Unassembled WGS sequence"/>
</dbReference>
<name>A0AAW0L596_QUESU</name>
<evidence type="ECO:0000256" key="2">
    <source>
        <dbReference type="ARBA" id="ARBA00022737"/>
    </source>
</evidence>
<gene>
    <name evidence="3" type="ORF">CFP56_009018</name>
</gene>
<keyword evidence="4" id="KW-1185">Reference proteome</keyword>